<organism evidence="2 3">
    <name type="scientific">Mixia osmundae (strain CBS 9802 / IAM 14324 / JCM 22182 / KY 12970)</name>
    <dbReference type="NCBI Taxonomy" id="764103"/>
    <lineage>
        <taxon>Eukaryota</taxon>
        <taxon>Fungi</taxon>
        <taxon>Dikarya</taxon>
        <taxon>Basidiomycota</taxon>
        <taxon>Pucciniomycotina</taxon>
        <taxon>Mixiomycetes</taxon>
        <taxon>Mixiales</taxon>
        <taxon>Mixiaceae</taxon>
        <taxon>Mixia</taxon>
    </lineage>
</organism>
<dbReference type="InParanoid" id="G7DVN6"/>
<keyword evidence="1" id="KW-0732">Signal</keyword>
<feature type="chain" id="PRO_5003492370" description="Autophagy-related protein 27" evidence="1">
    <location>
        <begin position="19"/>
        <end position="177"/>
    </location>
</feature>
<evidence type="ECO:0000313" key="2">
    <source>
        <dbReference type="EMBL" id="GAA94646.1"/>
    </source>
</evidence>
<sequence>MIILHLYCLLCAVSATLAAFPYGWYYLTVELKAKCFVEILDRDVAYTSSWTIEAGFNEAEDVQISWTNRGPPLEVISFPTVVDEDTGLKMAMLQLRKISLPRRQYGQWNLFYECCHFVWIQDWFLFMEAAKTSEGNTVVELVCTGEEKPAYCAAHFDPIPMQCPDPDTRVVNSQHVW</sequence>
<keyword evidence="3" id="KW-1185">Reference proteome</keyword>
<gene>
    <name evidence="2" type="primary">Mo01299</name>
    <name evidence="2" type="ORF">E5Q_01299</name>
</gene>
<dbReference type="AlphaFoldDB" id="G7DVN6"/>
<reference evidence="2 3" key="1">
    <citation type="journal article" date="2011" name="J. Gen. Appl. Microbiol.">
        <title>Draft genome sequencing of the enigmatic basidiomycete Mixia osmundae.</title>
        <authorList>
            <person name="Nishida H."/>
            <person name="Nagatsuka Y."/>
            <person name="Sugiyama J."/>
        </authorList>
    </citation>
    <scope>NUCLEOTIDE SEQUENCE [LARGE SCALE GENOMIC DNA]</scope>
    <source>
        <strain evidence="3">CBS 9802 / IAM 14324 / JCM 22182 / KY 12970</strain>
    </source>
</reference>
<dbReference type="HOGENOM" id="CLU_1415506_0_0_1"/>
<reference evidence="2 3" key="2">
    <citation type="journal article" date="2012" name="Open Biol.">
        <title>Characteristics of nucleosomes and linker DNA regions on the genome of the basidiomycete Mixia osmundae revealed by mono- and dinucleosome mapping.</title>
        <authorList>
            <person name="Nishida H."/>
            <person name="Kondo S."/>
            <person name="Matsumoto T."/>
            <person name="Suzuki Y."/>
            <person name="Yoshikawa H."/>
            <person name="Taylor T.D."/>
            <person name="Sugiyama J."/>
        </authorList>
    </citation>
    <scope>NUCLEOTIDE SEQUENCE [LARGE SCALE GENOMIC DNA]</scope>
    <source>
        <strain evidence="3">CBS 9802 / IAM 14324 / JCM 22182 / KY 12970</strain>
    </source>
</reference>
<feature type="signal peptide" evidence="1">
    <location>
        <begin position="1"/>
        <end position="18"/>
    </location>
</feature>
<comment type="caution">
    <text evidence="2">The sequence shown here is derived from an EMBL/GenBank/DDBJ whole genome shotgun (WGS) entry which is preliminary data.</text>
</comment>
<evidence type="ECO:0000256" key="1">
    <source>
        <dbReference type="SAM" id="SignalP"/>
    </source>
</evidence>
<evidence type="ECO:0000313" key="3">
    <source>
        <dbReference type="Proteomes" id="UP000009131"/>
    </source>
</evidence>
<dbReference type="Proteomes" id="UP000009131">
    <property type="component" value="Unassembled WGS sequence"/>
</dbReference>
<name>G7DVN6_MIXOS</name>
<dbReference type="EMBL" id="BABT02000046">
    <property type="protein sequence ID" value="GAA94646.1"/>
    <property type="molecule type" value="Genomic_DNA"/>
</dbReference>
<proteinExistence type="predicted"/>
<accession>G7DVN6</accession>
<evidence type="ECO:0008006" key="4">
    <source>
        <dbReference type="Google" id="ProtNLM"/>
    </source>
</evidence>
<protein>
    <recommendedName>
        <fullName evidence="4">Autophagy-related protein 27</fullName>
    </recommendedName>
</protein>